<evidence type="ECO:0000313" key="3">
    <source>
        <dbReference type="Proteomes" id="UP001150266"/>
    </source>
</evidence>
<feature type="compositionally biased region" description="Polar residues" evidence="1">
    <location>
        <begin position="346"/>
        <end position="389"/>
    </location>
</feature>
<feature type="compositionally biased region" description="Basic residues" evidence="1">
    <location>
        <begin position="435"/>
        <end position="444"/>
    </location>
</feature>
<feature type="region of interest" description="Disordered" evidence="1">
    <location>
        <begin position="304"/>
        <end position="389"/>
    </location>
</feature>
<feature type="region of interest" description="Disordered" evidence="1">
    <location>
        <begin position="38"/>
        <end position="63"/>
    </location>
</feature>
<feature type="compositionally biased region" description="Polar residues" evidence="1">
    <location>
        <begin position="407"/>
        <end position="418"/>
    </location>
</feature>
<feature type="compositionally biased region" description="Polar residues" evidence="1">
    <location>
        <begin position="168"/>
        <end position="185"/>
    </location>
</feature>
<dbReference type="OrthoDB" id="2876013at2759"/>
<accession>A0A9W9A3W3</accession>
<reference evidence="2" key="1">
    <citation type="submission" date="2022-08" db="EMBL/GenBank/DDBJ databases">
        <title>A Global Phylogenomic Analysis of the Shiitake Genus Lentinula.</title>
        <authorList>
            <consortium name="DOE Joint Genome Institute"/>
            <person name="Sierra-Patev S."/>
            <person name="Min B."/>
            <person name="Naranjo-Ortiz M."/>
            <person name="Looney B."/>
            <person name="Konkel Z."/>
            <person name="Slot J.C."/>
            <person name="Sakamoto Y."/>
            <person name="Steenwyk J.L."/>
            <person name="Rokas A."/>
            <person name="Carro J."/>
            <person name="Camarero S."/>
            <person name="Ferreira P."/>
            <person name="Molpeceres G."/>
            <person name="Ruiz-Duenas F.J."/>
            <person name="Serrano A."/>
            <person name="Henrissat B."/>
            <person name="Drula E."/>
            <person name="Hughes K.W."/>
            <person name="Mata J.L."/>
            <person name="Ishikawa N.K."/>
            <person name="Vargas-Isla R."/>
            <person name="Ushijima S."/>
            <person name="Smith C.A."/>
            <person name="Ahrendt S."/>
            <person name="Andreopoulos W."/>
            <person name="He G."/>
            <person name="Labutti K."/>
            <person name="Lipzen A."/>
            <person name="Ng V."/>
            <person name="Riley R."/>
            <person name="Sandor L."/>
            <person name="Barry K."/>
            <person name="Martinez A.T."/>
            <person name="Xiao Y."/>
            <person name="Gibbons J.G."/>
            <person name="Terashima K."/>
            <person name="Grigoriev I.V."/>
            <person name="Hibbett D.S."/>
        </authorList>
    </citation>
    <scope>NUCLEOTIDE SEQUENCE</scope>
    <source>
        <strain evidence="2">JLM2183</strain>
    </source>
</reference>
<dbReference type="AlphaFoldDB" id="A0A9W9A3W3"/>
<name>A0A9W9A3W3_9AGAR</name>
<feature type="compositionally biased region" description="Basic and acidic residues" evidence="1">
    <location>
        <begin position="420"/>
        <end position="434"/>
    </location>
</feature>
<dbReference type="EMBL" id="JAOTPV010000017">
    <property type="protein sequence ID" value="KAJ4473615.1"/>
    <property type="molecule type" value="Genomic_DNA"/>
</dbReference>
<gene>
    <name evidence="2" type="ORF">J3R30DRAFT_3510316</name>
</gene>
<sequence length="815" mass="90921">MSLPYNSKSGDSYPTNAPNFTIYATGRNIARSQLPTTRFTSPTQSQHNHGSQQIHGHGKENHPSAYYQQAESSRAQILEMGPAVLQNSMANNVHCGGRNPNTAGLVGHVQVHPTLHDSVSGSCSGNASTPVAQRYTVPVLSYQSNPSNQRQGPNSVLISGEWTSHEFSSVTSSTRQQSGFNSTPIAGSARYPPYATHAQAGTEVDLDMDCPSPALTRSFYASYPSPEIVRPGISTANRAPLDPGQSDFFTPCPPPSPEVQRPFLPQIHIPSTVSNTSSHATYSPGSRILQPRLRLWRPCSTAASKSSVHMQSSTRIGNRSNDGYNSAMAAVNPNPYSLRIEGDANKTPTQTFAGSRYASSSNSHNREGSVTPTQRQWDSQQPFPHTNSDELLQGSIMYDSRWSSVPQTLAGESSSSSPLFDHRSRYESSPERLGHHAIRRRSVRRNTVTNSQFSDKERIGSRNIPSRPRASSLSEHAAPFIPGQQTHSNPCLPPDSVTPEETDSDRELETADDDFKKYVEWFLDAFMTLDDIMKEMIFPNPISSEDITTHTRSARQGVLPLLPPADATRSVEACIGWLESQRNSRKGIMYLSRYLAVSLCMTNGQRRVFESKCCYYFFSLLIGNLKENIRERFGACLFEECVRFVEVILKADIPAGTSESQFPLFFWIGHVQITIIGTLFKLGLVSTTKIMKFLWFLLEGRPHRARITNIFHLITAAGEKICVPSNHRQIGDFLTTLHRIYVVPPPGGLLPDVFLAPKKLKQPIFDFVRSLLQRIRMLIAQWRLSKEFRKERKEIYHMAAWSKNTYANMPNVREK</sequence>
<dbReference type="Proteomes" id="UP001150266">
    <property type="component" value="Unassembled WGS sequence"/>
</dbReference>
<feature type="region of interest" description="Disordered" evidence="1">
    <location>
        <begin position="168"/>
        <end position="192"/>
    </location>
</feature>
<evidence type="ECO:0000256" key="1">
    <source>
        <dbReference type="SAM" id="MobiDB-lite"/>
    </source>
</evidence>
<keyword evidence="3" id="KW-1185">Reference proteome</keyword>
<feature type="compositionally biased region" description="Polar residues" evidence="1">
    <location>
        <begin position="38"/>
        <end position="54"/>
    </location>
</feature>
<feature type="compositionally biased region" description="Polar residues" evidence="1">
    <location>
        <begin position="304"/>
        <end position="324"/>
    </location>
</feature>
<feature type="region of interest" description="Disordered" evidence="1">
    <location>
        <begin position="407"/>
        <end position="509"/>
    </location>
</feature>
<protein>
    <submittedName>
        <fullName evidence="2">Uncharacterized protein</fullName>
    </submittedName>
</protein>
<comment type="caution">
    <text evidence="2">The sequence shown here is derived from an EMBL/GenBank/DDBJ whole genome shotgun (WGS) entry which is preliminary data.</text>
</comment>
<organism evidence="2 3">
    <name type="scientific">Lentinula aciculospora</name>
    <dbReference type="NCBI Taxonomy" id="153920"/>
    <lineage>
        <taxon>Eukaryota</taxon>
        <taxon>Fungi</taxon>
        <taxon>Dikarya</taxon>
        <taxon>Basidiomycota</taxon>
        <taxon>Agaricomycotina</taxon>
        <taxon>Agaricomycetes</taxon>
        <taxon>Agaricomycetidae</taxon>
        <taxon>Agaricales</taxon>
        <taxon>Marasmiineae</taxon>
        <taxon>Omphalotaceae</taxon>
        <taxon>Lentinula</taxon>
    </lineage>
</organism>
<proteinExistence type="predicted"/>
<evidence type="ECO:0000313" key="2">
    <source>
        <dbReference type="EMBL" id="KAJ4473615.1"/>
    </source>
</evidence>